<dbReference type="AlphaFoldDB" id="B9YA04"/>
<protein>
    <submittedName>
        <fullName evidence="1">Uncharacterized protein</fullName>
    </submittedName>
</protein>
<proteinExistence type="predicted"/>
<evidence type="ECO:0000313" key="2">
    <source>
        <dbReference type="Proteomes" id="UP000005950"/>
    </source>
</evidence>
<dbReference type="EMBL" id="ACCF01000159">
    <property type="protein sequence ID" value="EEF67189.1"/>
    <property type="molecule type" value="Genomic_DNA"/>
</dbReference>
<organism evidence="1 2">
    <name type="scientific">Holdemania filiformis DSM 12042</name>
    <dbReference type="NCBI Taxonomy" id="545696"/>
    <lineage>
        <taxon>Bacteria</taxon>
        <taxon>Bacillati</taxon>
        <taxon>Bacillota</taxon>
        <taxon>Erysipelotrichia</taxon>
        <taxon>Erysipelotrichales</taxon>
        <taxon>Erysipelotrichaceae</taxon>
        <taxon>Holdemania</taxon>
    </lineage>
</organism>
<name>B9YA04_9FIRM</name>
<dbReference type="HOGENOM" id="CLU_3184593_0_0_9"/>
<accession>B9YA04</accession>
<gene>
    <name evidence="1" type="ORF">HOLDEFILI_02661</name>
</gene>
<evidence type="ECO:0000313" key="1">
    <source>
        <dbReference type="EMBL" id="EEF67189.1"/>
    </source>
</evidence>
<sequence>MKNYSIPFCKKYIIFMKAVFHYADKSLKMTIRKRHAPYEHVFKNLI</sequence>
<comment type="caution">
    <text evidence="1">The sequence shown here is derived from an EMBL/GenBank/DDBJ whole genome shotgun (WGS) entry which is preliminary data.</text>
</comment>
<dbReference type="Proteomes" id="UP000005950">
    <property type="component" value="Unassembled WGS sequence"/>
</dbReference>
<reference evidence="1 2" key="2">
    <citation type="submission" date="2009-02" db="EMBL/GenBank/DDBJ databases">
        <title>Draft genome sequence of Holdemania filiformis DSM 12042.</title>
        <authorList>
            <person name="Sudarsanam P."/>
            <person name="Ley R."/>
            <person name="Guruge J."/>
            <person name="Turnbaugh P.J."/>
            <person name="Mahowald M."/>
            <person name="Liep D."/>
            <person name="Gordon J."/>
        </authorList>
    </citation>
    <scope>NUCLEOTIDE SEQUENCE [LARGE SCALE GENOMIC DNA]</scope>
    <source>
        <strain evidence="1 2">DSM 12042</strain>
    </source>
</reference>
<reference evidence="1 2" key="1">
    <citation type="submission" date="2008-12" db="EMBL/GenBank/DDBJ databases">
        <authorList>
            <person name="Fulton L."/>
            <person name="Clifton S."/>
            <person name="Fulton B."/>
            <person name="Xu J."/>
            <person name="Minx P."/>
            <person name="Pepin K.H."/>
            <person name="Johnson M."/>
            <person name="Bhonagiri V."/>
            <person name="Nash W.E."/>
            <person name="Mardis E.R."/>
            <person name="Wilson R.K."/>
        </authorList>
    </citation>
    <scope>NUCLEOTIDE SEQUENCE [LARGE SCALE GENOMIC DNA]</scope>
    <source>
        <strain evidence="1 2">DSM 12042</strain>
    </source>
</reference>